<evidence type="ECO:0008006" key="4">
    <source>
        <dbReference type="Google" id="ProtNLM"/>
    </source>
</evidence>
<accession>A0A1H0UL99</accession>
<reference evidence="3" key="1">
    <citation type="submission" date="2016-10" db="EMBL/GenBank/DDBJ databases">
        <authorList>
            <person name="Varghese N."/>
            <person name="Submissions S."/>
        </authorList>
    </citation>
    <scope>NUCLEOTIDE SEQUENCE [LARGE SCALE GENOMIC DNA]</scope>
    <source>
        <strain evidence="3">IBRC-M10078</strain>
    </source>
</reference>
<proteinExistence type="predicted"/>
<keyword evidence="3" id="KW-1185">Reference proteome</keyword>
<dbReference type="RefSeq" id="WP_090854042.1">
    <property type="nucleotide sequence ID" value="NZ_FNJU01000005.1"/>
</dbReference>
<dbReference type="AlphaFoldDB" id="A0A1H0UL99"/>
<protein>
    <recommendedName>
        <fullName evidence="4">DUF3941 domain-containing protein</fullName>
    </recommendedName>
</protein>
<dbReference type="OrthoDB" id="2922782at2"/>
<gene>
    <name evidence="2" type="ORF">SAMN05216565_10511</name>
</gene>
<dbReference type="EMBL" id="FNJU01000005">
    <property type="protein sequence ID" value="SDP67017.1"/>
    <property type="molecule type" value="Genomic_DNA"/>
</dbReference>
<dbReference type="Proteomes" id="UP000199159">
    <property type="component" value="Unassembled WGS sequence"/>
</dbReference>
<sequence>MSKTSDNDKKAKDHNAMNHEKNMLAEKNREMGKHQYSKKTDHL</sequence>
<name>A0A1H0UL99_9BACI</name>
<evidence type="ECO:0000313" key="2">
    <source>
        <dbReference type="EMBL" id="SDP67017.1"/>
    </source>
</evidence>
<evidence type="ECO:0000256" key="1">
    <source>
        <dbReference type="SAM" id="MobiDB-lite"/>
    </source>
</evidence>
<organism evidence="2 3">
    <name type="scientific">Litchfieldia salsa</name>
    <dbReference type="NCBI Taxonomy" id="930152"/>
    <lineage>
        <taxon>Bacteria</taxon>
        <taxon>Bacillati</taxon>
        <taxon>Bacillota</taxon>
        <taxon>Bacilli</taxon>
        <taxon>Bacillales</taxon>
        <taxon>Bacillaceae</taxon>
        <taxon>Litchfieldia</taxon>
    </lineage>
</organism>
<feature type="region of interest" description="Disordered" evidence="1">
    <location>
        <begin position="1"/>
        <end position="43"/>
    </location>
</feature>
<dbReference type="STRING" id="930152.SAMN05216565_10511"/>
<evidence type="ECO:0000313" key="3">
    <source>
        <dbReference type="Proteomes" id="UP000199159"/>
    </source>
</evidence>